<dbReference type="AlphaFoldDB" id="A0A5C6APS7"/>
<organism evidence="1 2">
    <name type="scientific">Neorhodopirellula pilleata</name>
    <dbReference type="NCBI Taxonomy" id="2714738"/>
    <lineage>
        <taxon>Bacteria</taxon>
        <taxon>Pseudomonadati</taxon>
        <taxon>Planctomycetota</taxon>
        <taxon>Planctomycetia</taxon>
        <taxon>Pirellulales</taxon>
        <taxon>Pirellulaceae</taxon>
        <taxon>Neorhodopirellula</taxon>
    </lineage>
</organism>
<protein>
    <recommendedName>
        <fullName evidence="3">Trm112p-like protein</fullName>
    </recommendedName>
</protein>
<dbReference type="SUPFAM" id="SSF158997">
    <property type="entry name" value="Trm112p-like"/>
    <property type="match status" value="1"/>
</dbReference>
<sequence>MTITPDILPILRCPAGGGPLTLADAELIERINEQIAAGTARDQLDARVETPVDGGLVTANADRLYPIRENIPTLIADDAIRL</sequence>
<dbReference type="InterPro" id="IPR005651">
    <property type="entry name" value="Trm112-like"/>
</dbReference>
<dbReference type="OrthoDB" id="9812205at2"/>
<proteinExistence type="predicted"/>
<reference evidence="1 2" key="1">
    <citation type="submission" date="2019-02" db="EMBL/GenBank/DDBJ databases">
        <title>Deep-cultivation of Planctomycetes and their phenomic and genomic characterization uncovers novel biology.</title>
        <authorList>
            <person name="Wiegand S."/>
            <person name="Jogler M."/>
            <person name="Boedeker C."/>
            <person name="Pinto D."/>
            <person name="Vollmers J."/>
            <person name="Rivas-Marin E."/>
            <person name="Kohn T."/>
            <person name="Peeters S.H."/>
            <person name="Heuer A."/>
            <person name="Rast P."/>
            <person name="Oberbeckmann S."/>
            <person name="Bunk B."/>
            <person name="Jeske O."/>
            <person name="Meyerdierks A."/>
            <person name="Storesund J.E."/>
            <person name="Kallscheuer N."/>
            <person name="Luecker S."/>
            <person name="Lage O.M."/>
            <person name="Pohl T."/>
            <person name="Merkel B.J."/>
            <person name="Hornburger P."/>
            <person name="Mueller R.-W."/>
            <person name="Bruemmer F."/>
            <person name="Labrenz M."/>
            <person name="Spormann A.M."/>
            <person name="Op Den Camp H."/>
            <person name="Overmann J."/>
            <person name="Amann R."/>
            <person name="Jetten M.S.M."/>
            <person name="Mascher T."/>
            <person name="Medema M.H."/>
            <person name="Devos D.P."/>
            <person name="Kaster A.-K."/>
            <person name="Ovreas L."/>
            <person name="Rohde M."/>
            <person name="Galperin M.Y."/>
            <person name="Jogler C."/>
        </authorList>
    </citation>
    <scope>NUCLEOTIDE SEQUENCE [LARGE SCALE GENOMIC DNA]</scope>
    <source>
        <strain evidence="1 2">Pla100</strain>
    </source>
</reference>
<accession>A0A5C6APS7</accession>
<name>A0A5C6APS7_9BACT</name>
<dbReference type="EMBL" id="SJPM01000002">
    <property type="protein sequence ID" value="TWU02033.1"/>
    <property type="molecule type" value="Genomic_DNA"/>
</dbReference>
<comment type="caution">
    <text evidence="1">The sequence shown here is derived from an EMBL/GenBank/DDBJ whole genome shotgun (WGS) entry which is preliminary data.</text>
</comment>
<gene>
    <name evidence="1" type="ORF">Pla100_17690</name>
</gene>
<keyword evidence="2" id="KW-1185">Reference proteome</keyword>
<evidence type="ECO:0000313" key="1">
    <source>
        <dbReference type="EMBL" id="TWU02033.1"/>
    </source>
</evidence>
<evidence type="ECO:0008006" key="3">
    <source>
        <dbReference type="Google" id="ProtNLM"/>
    </source>
</evidence>
<dbReference type="Proteomes" id="UP000316213">
    <property type="component" value="Unassembled WGS sequence"/>
</dbReference>
<dbReference type="Gene3D" id="2.20.25.10">
    <property type="match status" value="1"/>
</dbReference>
<evidence type="ECO:0000313" key="2">
    <source>
        <dbReference type="Proteomes" id="UP000316213"/>
    </source>
</evidence>
<dbReference type="Pfam" id="PF03966">
    <property type="entry name" value="Trm112p"/>
    <property type="match status" value="1"/>
</dbReference>